<dbReference type="EMBL" id="MN593216">
    <property type="protein sequence ID" value="QIV66905.1"/>
    <property type="molecule type" value="Genomic_DNA"/>
</dbReference>
<feature type="region of interest" description="Disordered" evidence="1">
    <location>
        <begin position="172"/>
        <end position="277"/>
    </location>
</feature>
<sequence length="381" mass="42467">MASSDKTGMSSYLPRLTSNRRSVGRTPPNYAVRPQTLFALNPAWDDLYADLEIYLNSLGDYVVYEVVDYCNLPIKERSWVETRAIPIKRRWCVLDNGRELYDFIMLMDLLQDKNSTSLACRMVYTECFKTGAMHVIHRIIDLKDGIVPTTVTVMGEYFTGTVEHIWTQTGPEPVELSEENSSSESEPEPEQYADGGGIPRSSSSEEEPPQQSEKKESKAKVSVSRKKPKSKEFVPTSSSSSSSSSSEEEKEKEEDDDDDGKIKRKLKAKRLGKTTTSKISAQMIAAGKIVALSDDEEEDEDALAARKQQAAAITEAAKAAAAKSVAELPRGVVFTDSVMSTPRSEQIVHLSSDEDQDPTSLRSRDEKKKRKRDRDSKVSTD</sequence>
<evidence type="ECO:0000256" key="1">
    <source>
        <dbReference type="SAM" id="MobiDB-lite"/>
    </source>
</evidence>
<feature type="compositionally biased region" description="Acidic residues" evidence="1">
    <location>
        <begin position="246"/>
        <end position="259"/>
    </location>
</feature>
<proteinExistence type="predicted"/>
<feature type="compositionally biased region" description="Low complexity" evidence="1">
    <location>
        <begin position="172"/>
        <end position="184"/>
    </location>
</feature>
<name>A0A6H0QYD6_CYHV2</name>
<reference evidence="2" key="1">
    <citation type="submission" date="2019-10" db="EMBL/GenBank/DDBJ databases">
        <title>The complete genome of Cyprinid herpesvirus 2, a new strain isolated from Allogynogenetic crucian carp.</title>
        <authorList>
            <person name="Jiang Y."/>
            <person name="Wang H."/>
            <person name="Lu L."/>
        </authorList>
    </citation>
    <scope>NUCLEOTIDE SEQUENCE</scope>
    <source>
        <strain evidence="2">YC-01</strain>
    </source>
</reference>
<protein>
    <submittedName>
        <fullName evidence="2">Protein ORF89</fullName>
    </submittedName>
</protein>
<feature type="region of interest" description="Disordered" evidence="1">
    <location>
        <begin position="340"/>
        <end position="381"/>
    </location>
</feature>
<accession>A0A6H0QYD6</accession>
<organism evidence="2">
    <name type="scientific">Cyprinid herpesvirus 2</name>
    <name type="common">CyHV-2</name>
    <dbReference type="NCBI Taxonomy" id="317878"/>
    <lineage>
        <taxon>Viruses</taxon>
        <taxon>Duplodnaviria</taxon>
        <taxon>Heunggongvirae</taxon>
        <taxon>Peploviricota</taxon>
        <taxon>Herviviricetes</taxon>
        <taxon>Herpesvirales</taxon>
        <taxon>Alloherpesviridae</taxon>
        <taxon>Cyvirus</taxon>
        <taxon>Cyvirus cyprinidallo2</taxon>
    </lineage>
</organism>
<evidence type="ECO:0000313" key="2">
    <source>
        <dbReference type="EMBL" id="QIV66905.1"/>
    </source>
</evidence>
<feature type="compositionally biased region" description="Basic residues" evidence="1">
    <location>
        <begin position="262"/>
        <end position="272"/>
    </location>
</feature>